<keyword evidence="1" id="KW-0732">Signal</keyword>
<dbReference type="RefSeq" id="WP_189778111.1">
    <property type="nucleotide sequence ID" value="NZ_JACWEZ010000005.1"/>
</dbReference>
<dbReference type="PROSITE" id="PS51257">
    <property type="entry name" value="PROKAR_LIPOPROTEIN"/>
    <property type="match status" value="1"/>
</dbReference>
<feature type="chain" id="PRO_5045164631" description="PsbP C-terminal domain-containing protein" evidence="1">
    <location>
        <begin position="26"/>
        <end position="165"/>
    </location>
</feature>
<comment type="caution">
    <text evidence="2">The sequence shown here is derived from an EMBL/GenBank/DDBJ whole genome shotgun (WGS) entry which is preliminary data.</text>
</comment>
<keyword evidence="3" id="KW-1185">Reference proteome</keyword>
<name>A0ABR7VM51_VIRHA</name>
<evidence type="ECO:0000313" key="2">
    <source>
        <dbReference type="EMBL" id="MBD1222989.1"/>
    </source>
</evidence>
<organism evidence="2 3">
    <name type="scientific">Virgibacillus halodenitrificans</name>
    <name type="common">Bacillus halodenitrificans</name>
    <dbReference type="NCBI Taxonomy" id="1482"/>
    <lineage>
        <taxon>Bacteria</taxon>
        <taxon>Bacillati</taxon>
        <taxon>Bacillota</taxon>
        <taxon>Bacilli</taxon>
        <taxon>Bacillales</taxon>
        <taxon>Bacillaceae</taxon>
        <taxon>Virgibacillus</taxon>
    </lineage>
</organism>
<evidence type="ECO:0000256" key="1">
    <source>
        <dbReference type="SAM" id="SignalP"/>
    </source>
</evidence>
<sequence length="165" mass="18564">MKKSALLLLLLVLILLAGCGGTKEAKGTGSAETADLKMMYENEEFNVKVKETDGWKLAKANVNGSKLNAKFEKDTINAIISSLITEKSFKKIKNELITGAGEVEILEKKENYISFVSTMKTKIRTDIYLEKQGEYTYIFTFVTPVAHYEKANNEINKLRQNILMN</sequence>
<reference evidence="2 3" key="1">
    <citation type="submission" date="2020-09" db="EMBL/GenBank/DDBJ databases">
        <title>Draft Genome Sequences of Oil-Oxidizing Bacteria Halomonas titanicae, Marinobacter lutaoensis, and Virgibacillus halodenitrificans Isolated from Highly Saline Environments.</title>
        <authorList>
            <person name="Grouzdev D.S."/>
            <person name="Sokolova D.S."/>
            <person name="Semenova E.M."/>
            <person name="Borzenkov I.A."/>
            <person name="Bidzhieva S.K."/>
            <person name="Poltaraus A.B."/>
            <person name="Nazina T.N."/>
        </authorList>
    </citation>
    <scope>NUCLEOTIDE SEQUENCE [LARGE SCALE GENOMIC DNA]</scope>
    <source>
        <strain evidence="2 3">VKM B-3472D</strain>
    </source>
</reference>
<gene>
    <name evidence="2" type="ORF">IC602_10275</name>
</gene>
<dbReference type="Proteomes" id="UP000621631">
    <property type="component" value="Unassembled WGS sequence"/>
</dbReference>
<accession>A0ABR7VM51</accession>
<protein>
    <recommendedName>
        <fullName evidence="4">PsbP C-terminal domain-containing protein</fullName>
    </recommendedName>
</protein>
<evidence type="ECO:0000313" key="3">
    <source>
        <dbReference type="Proteomes" id="UP000621631"/>
    </source>
</evidence>
<proteinExistence type="predicted"/>
<dbReference type="EMBL" id="JACWEZ010000005">
    <property type="protein sequence ID" value="MBD1222989.1"/>
    <property type="molecule type" value="Genomic_DNA"/>
</dbReference>
<evidence type="ECO:0008006" key="4">
    <source>
        <dbReference type="Google" id="ProtNLM"/>
    </source>
</evidence>
<feature type="signal peptide" evidence="1">
    <location>
        <begin position="1"/>
        <end position="25"/>
    </location>
</feature>